<proteinExistence type="predicted"/>
<keyword evidence="2" id="KW-1185">Reference proteome</keyword>
<reference evidence="1" key="1">
    <citation type="submission" date="2018-02" db="EMBL/GenBank/DDBJ databases">
        <title>The genomes of Aspergillus section Nigri reveals drivers in fungal speciation.</title>
        <authorList>
            <consortium name="DOE Joint Genome Institute"/>
            <person name="Vesth T.C."/>
            <person name="Nybo J."/>
            <person name="Theobald S."/>
            <person name="Brandl J."/>
            <person name="Frisvad J.C."/>
            <person name="Nielsen K.F."/>
            <person name="Lyhne E.K."/>
            <person name="Kogle M.E."/>
            <person name="Kuo A."/>
            <person name="Riley R."/>
            <person name="Clum A."/>
            <person name="Nolan M."/>
            <person name="Lipzen A."/>
            <person name="Salamov A."/>
            <person name="Henrissat B."/>
            <person name="Wiebenga A."/>
            <person name="De vries R.P."/>
            <person name="Grigoriev I.V."/>
            <person name="Mortensen U.H."/>
            <person name="Andersen M.R."/>
            <person name="Baker S.E."/>
        </authorList>
    </citation>
    <scope>NUCLEOTIDE SEQUENCE</scope>
    <source>
        <strain evidence="1">CBS 121060</strain>
    </source>
</reference>
<evidence type="ECO:0000313" key="2">
    <source>
        <dbReference type="Proteomes" id="UP000249661"/>
    </source>
</evidence>
<name>A0ACD1GTM8_9EURO</name>
<dbReference type="EMBL" id="KZ825005">
    <property type="protein sequence ID" value="RAH64798.1"/>
    <property type="molecule type" value="Genomic_DNA"/>
</dbReference>
<protein>
    <submittedName>
        <fullName evidence="1">Uncharacterized protein</fullName>
    </submittedName>
</protein>
<gene>
    <name evidence="1" type="ORF">BO66DRAFT_230565</name>
</gene>
<accession>A0ACD1GTM8</accession>
<organism evidence="1 2">
    <name type="scientific">Aspergillus aculeatinus CBS 121060</name>
    <dbReference type="NCBI Taxonomy" id="1448322"/>
    <lineage>
        <taxon>Eukaryota</taxon>
        <taxon>Fungi</taxon>
        <taxon>Dikarya</taxon>
        <taxon>Ascomycota</taxon>
        <taxon>Pezizomycotina</taxon>
        <taxon>Eurotiomycetes</taxon>
        <taxon>Eurotiomycetidae</taxon>
        <taxon>Eurotiales</taxon>
        <taxon>Aspergillaceae</taxon>
        <taxon>Aspergillus</taxon>
        <taxon>Aspergillus subgen. Circumdati</taxon>
    </lineage>
</organism>
<sequence>MMAFSTRRNHVLWLSCYYCYCLSCYFEFGITLRLARSPSSPYFTSSSFYFILFHLTSFFLSKERGVGVFPFSSNFPESPTSPSVLPSLVYATLYVWSCKELLLQVS</sequence>
<evidence type="ECO:0000313" key="1">
    <source>
        <dbReference type="EMBL" id="RAH64798.1"/>
    </source>
</evidence>
<dbReference type="Proteomes" id="UP000249661">
    <property type="component" value="Unassembled WGS sequence"/>
</dbReference>